<accession>A0ABR3M3Y2</accession>
<evidence type="ECO:0000313" key="3">
    <source>
        <dbReference type="Proteomes" id="UP001558613"/>
    </source>
</evidence>
<comment type="caution">
    <text evidence="2">The sequence shown here is derived from an EMBL/GenBank/DDBJ whole genome shotgun (WGS) entry which is preliminary data.</text>
</comment>
<feature type="chain" id="PRO_5045123293" evidence="1">
    <location>
        <begin position="17"/>
        <end position="111"/>
    </location>
</feature>
<keyword evidence="3" id="KW-1185">Reference proteome</keyword>
<name>A0ABR3M3Y2_9TELE</name>
<evidence type="ECO:0000313" key="2">
    <source>
        <dbReference type="EMBL" id="KAL1259315.1"/>
    </source>
</evidence>
<dbReference type="Proteomes" id="UP001558613">
    <property type="component" value="Unassembled WGS sequence"/>
</dbReference>
<feature type="signal peptide" evidence="1">
    <location>
        <begin position="1"/>
        <end position="16"/>
    </location>
</feature>
<evidence type="ECO:0000256" key="1">
    <source>
        <dbReference type="SAM" id="SignalP"/>
    </source>
</evidence>
<proteinExistence type="predicted"/>
<reference evidence="2 3" key="1">
    <citation type="submission" date="2023-09" db="EMBL/GenBank/DDBJ databases">
        <authorList>
            <person name="Wang M."/>
        </authorList>
    </citation>
    <scope>NUCLEOTIDE SEQUENCE [LARGE SCALE GENOMIC DNA]</scope>
    <source>
        <strain evidence="2">GT-2023</strain>
        <tissue evidence="2">Liver</tissue>
    </source>
</reference>
<dbReference type="EMBL" id="JAYMGO010000016">
    <property type="protein sequence ID" value="KAL1259315.1"/>
    <property type="molecule type" value="Genomic_DNA"/>
</dbReference>
<protein>
    <submittedName>
        <fullName evidence="2">Uncharacterized protein</fullName>
    </submittedName>
</protein>
<organism evidence="2 3">
    <name type="scientific">Cirrhinus molitorella</name>
    <name type="common">mud carp</name>
    <dbReference type="NCBI Taxonomy" id="172907"/>
    <lineage>
        <taxon>Eukaryota</taxon>
        <taxon>Metazoa</taxon>
        <taxon>Chordata</taxon>
        <taxon>Craniata</taxon>
        <taxon>Vertebrata</taxon>
        <taxon>Euteleostomi</taxon>
        <taxon>Actinopterygii</taxon>
        <taxon>Neopterygii</taxon>
        <taxon>Teleostei</taxon>
        <taxon>Ostariophysi</taxon>
        <taxon>Cypriniformes</taxon>
        <taxon>Cyprinidae</taxon>
        <taxon>Labeoninae</taxon>
        <taxon>Labeonini</taxon>
        <taxon>Cirrhinus</taxon>
    </lineage>
</organism>
<gene>
    <name evidence="2" type="ORF">QQF64_009892</name>
</gene>
<keyword evidence="1" id="KW-0732">Signal</keyword>
<sequence length="111" mass="12538">MMNFQVLLLAFAVVIATNIHCQALPQLGDSNKSPVVEGLTISRQPSKLCNCIGRRNALDQNYCTCEMQRQHRMLNKEQIALCLKKGISTYKKCLQWTGGNRKDRKAISMPI</sequence>